<dbReference type="Proteomes" id="UP001477672">
    <property type="component" value="Unassembled WGS sequence"/>
</dbReference>
<dbReference type="Pfam" id="PF13649">
    <property type="entry name" value="Methyltransf_25"/>
    <property type="match status" value="1"/>
</dbReference>
<dbReference type="EMBL" id="JBBMFA010000113">
    <property type="protein sequence ID" value="MEQ2521654.1"/>
    <property type="molecule type" value="Genomic_DNA"/>
</dbReference>
<feature type="domain" description="Methyltransferase" evidence="3">
    <location>
        <begin position="40"/>
        <end position="136"/>
    </location>
</feature>
<dbReference type="RefSeq" id="WP_349217122.1">
    <property type="nucleotide sequence ID" value="NZ_JBBMFA010000113.1"/>
</dbReference>
<accession>A0ABV1GIU1</accession>
<proteinExistence type="predicted"/>
<name>A0ABV1GIU1_9FIRM</name>
<comment type="caution">
    <text evidence="4">The sequence shown here is derived from an EMBL/GenBank/DDBJ whole genome shotgun (WGS) entry which is preliminary data.</text>
</comment>
<evidence type="ECO:0000313" key="5">
    <source>
        <dbReference type="Proteomes" id="UP001477672"/>
    </source>
</evidence>
<dbReference type="PANTHER" id="PTHR43861">
    <property type="entry name" value="TRANS-ACONITATE 2-METHYLTRANSFERASE-RELATED"/>
    <property type="match status" value="1"/>
</dbReference>
<evidence type="ECO:0000259" key="3">
    <source>
        <dbReference type="Pfam" id="PF13649"/>
    </source>
</evidence>
<evidence type="ECO:0000256" key="1">
    <source>
        <dbReference type="ARBA" id="ARBA00022603"/>
    </source>
</evidence>
<dbReference type="InterPro" id="IPR029063">
    <property type="entry name" value="SAM-dependent_MTases_sf"/>
</dbReference>
<evidence type="ECO:0000256" key="2">
    <source>
        <dbReference type="ARBA" id="ARBA00022679"/>
    </source>
</evidence>
<keyword evidence="1 4" id="KW-0489">Methyltransferase</keyword>
<dbReference type="Gene3D" id="3.40.50.150">
    <property type="entry name" value="Vaccinia Virus protein VP39"/>
    <property type="match status" value="1"/>
</dbReference>
<dbReference type="CDD" id="cd02440">
    <property type="entry name" value="AdoMet_MTases"/>
    <property type="match status" value="1"/>
</dbReference>
<dbReference type="InterPro" id="IPR041698">
    <property type="entry name" value="Methyltransf_25"/>
</dbReference>
<dbReference type="GO" id="GO:0032259">
    <property type="term" value="P:methylation"/>
    <property type="evidence" value="ECO:0007669"/>
    <property type="project" value="UniProtKB-KW"/>
</dbReference>
<dbReference type="PANTHER" id="PTHR43861:SF1">
    <property type="entry name" value="TRANS-ACONITATE 2-METHYLTRANSFERASE"/>
    <property type="match status" value="1"/>
</dbReference>
<gene>
    <name evidence="4" type="ORF">WMO24_14640</name>
</gene>
<sequence length="247" mass="27968">MAYGVFADVYDAFNEDADYYALHKAVKSRLKAHGVNDGIVVDLGCGTGDLTLLLAQDGYDMIGVDLSDEMLCILREKAEEQNVSNLLLLCQNLLDLDLYGTVRAAVSTFDTLNHIGPYADFCKAIQRAALFIEPNGLMLFDMNTPYKHEHVLENQVFELEAEDVYCTWSNQLDEKARLTQITIDLLDKDTGVRESESFQEYYYTMDEIRNACEAAGLKILEICDGERFGPLRNDSERYLITAIKREK</sequence>
<dbReference type="GO" id="GO:0008168">
    <property type="term" value="F:methyltransferase activity"/>
    <property type="evidence" value="ECO:0007669"/>
    <property type="project" value="UniProtKB-KW"/>
</dbReference>
<reference evidence="4 5" key="1">
    <citation type="submission" date="2024-03" db="EMBL/GenBank/DDBJ databases">
        <title>Human intestinal bacterial collection.</title>
        <authorList>
            <person name="Pauvert C."/>
            <person name="Hitch T.C.A."/>
            <person name="Clavel T."/>
        </authorList>
    </citation>
    <scope>NUCLEOTIDE SEQUENCE [LARGE SCALE GENOMIC DNA]</scope>
    <source>
        <strain evidence="4 5">CLA-JM-H11</strain>
    </source>
</reference>
<evidence type="ECO:0000313" key="4">
    <source>
        <dbReference type="EMBL" id="MEQ2521654.1"/>
    </source>
</evidence>
<dbReference type="EC" id="2.1.-.-" evidence="4"/>
<dbReference type="Gene3D" id="2.20.25.110">
    <property type="entry name" value="S-adenosyl-L-methionine-dependent methyltransferases"/>
    <property type="match status" value="1"/>
</dbReference>
<dbReference type="SUPFAM" id="SSF53335">
    <property type="entry name" value="S-adenosyl-L-methionine-dependent methyltransferases"/>
    <property type="match status" value="1"/>
</dbReference>
<keyword evidence="5" id="KW-1185">Reference proteome</keyword>
<organism evidence="4 5">
    <name type="scientific">Ruthenibacterium intestinale</name>
    <dbReference type="NCBI Taxonomy" id="3133163"/>
    <lineage>
        <taxon>Bacteria</taxon>
        <taxon>Bacillati</taxon>
        <taxon>Bacillota</taxon>
        <taxon>Clostridia</taxon>
        <taxon>Eubacteriales</taxon>
        <taxon>Oscillospiraceae</taxon>
        <taxon>Ruthenibacterium</taxon>
    </lineage>
</organism>
<protein>
    <submittedName>
        <fullName evidence="4">Class I SAM-dependent methyltransferase</fullName>
        <ecNumber evidence="4">2.1.-.-</ecNumber>
    </submittedName>
</protein>
<keyword evidence="2 4" id="KW-0808">Transferase</keyword>